<name>A0A061ATZ4_RHOTO</name>
<evidence type="ECO:0000256" key="1">
    <source>
        <dbReference type="SAM" id="MobiDB-lite"/>
    </source>
</evidence>
<dbReference type="EMBL" id="LK052940">
    <property type="protein sequence ID" value="CDR40652.1"/>
    <property type="molecule type" value="Genomic_DNA"/>
</dbReference>
<evidence type="ECO:0000313" key="2">
    <source>
        <dbReference type="EMBL" id="CDR40652.1"/>
    </source>
</evidence>
<feature type="region of interest" description="Disordered" evidence="1">
    <location>
        <begin position="263"/>
        <end position="289"/>
    </location>
</feature>
<sequence>MESTLGYGSAPWDAHYASTDTCTAARAPRRRSHGVETSEAAHLPSFPDSAAAFCHSQDVGVHMRRSARWRYSDTLDETVGPSWQSRRSLEPSSSVRRKRLGVSAFCDDWDDVPPLSPRHRSPSASTSSESLSPRIARIAAFTSKLAQITSTRTGFEDAVRIHAGATSFDLPQLELPWLPTLFPHGTPVLDVDDESAPFSPFPSSDSSFSASSSTPFVTPLPTPLADLPSFLPSRRLSTSPSALSPRSTRSSIDSVFSTLSLSPQTAEDTPLTSAAPSTTTSPRHSFADLCETQPSFGDCI</sequence>
<reference evidence="2" key="1">
    <citation type="journal article" date="2014" name="Genome Announc.">
        <title>Draft genome sequence of Rhodosporidium toruloides CECT1137, an oleaginous yeast of biotechnological interest.</title>
        <authorList>
            <person name="Morin N."/>
            <person name="Calcas X."/>
            <person name="Devillers H."/>
            <person name="Durrens P."/>
            <person name="Sherman D.J."/>
            <person name="Nicaud J.-M."/>
            <person name="Neuveglise C."/>
        </authorList>
    </citation>
    <scope>NUCLEOTIDE SEQUENCE</scope>
    <source>
        <strain evidence="2">CECT1137</strain>
    </source>
</reference>
<protein>
    <submittedName>
        <fullName evidence="2">RHTO0S05e05864g1_1</fullName>
    </submittedName>
</protein>
<accession>A0A061ATZ4</accession>
<feature type="compositionally biased region" description="Low complexity" evidence="1">
    <location>
        <begin position="269"/>
        <end position="282"/>
    </location>
</feature>
<gene>
    <name evidence="2" type="ORF">RHTO0S_05e05864g</name>
</gene>
<proteinExistence type="predicted"/>
<dbReference type="AlphaFoldDB" id="A0A061ATZ4"/>
<organism evidence="2">
    <name type="scientific">Rhodotorula toruloides</name>
    <name type="common">Yeast</name>
    <name type="synonym">Rhodosporidium toruloides</name>
    <dbReference type="NCBI Taxonomy" id="5286"/>
    <lineage>
        <taxon>Eukaryota</taxon>
        <taxon>Fungi</taxon>
        <taxon>Dikarya</taxon>
        <taxon>Basidiomycota</taxon>
        <taxon>Pucciniomycotina</taxon>
        <taxon>Microbotryomycetes</taxon>
        <taxon>Sporidiobolales</taxon>
        <taxon>Sporidiobolaceae</taxon>
        <taxon>Rhodotorula</taxon>
    </lineage>
</organism>